<feature type="compositionally biased region" description="Basic and acidic residues" evidence="1">
    <location>
        <begin position="128"/>
        <end position="144"/>
    </location>
</feature>
<gene>
    <name evidence="2" type="ORF">RFI_08989</name>
</gene>
<reference evidence="2 3" key="1">
    <citation type="journal article" date="2013" name="Curr. Biol.">
        <title>The Genome of the Foraminiferan Reticulomyxa filosa.</title>
        <authorList>
            <person name="Glockner G."/>
            <person name="Hulsmann N."/>
            <person name="Schleicher M."/>
            <person name="Noegel A.A."/>
            <person name="Eichinger L."/>
            <person name="Gallinger C."/>
            <person name="Pawlowski J."/>
            <person name="Sierra R."/>
            <person name="Euteneuer U."/>
            <person name="Pillet L."/>
            <person name="Moustafa A."/>
            <person name="Platzer M."/>
            <person name="Groth M."/>
            <person name="Szafranski K."/>
            <person name="Schliwa M."/>
        </authorList>
    </citation>
    <scope>NUCLEOTIDE SEQUENCE [LARGE SCALE GENOMIC DNA]</scope>
</reference>
<evidence type="ECO:0000313" key="3">
    <source>
        <dbReference type="Proteomes" id="UP000023152"/>
    </source>
</evidence>
<proteinExistence type="predicted"/>
<evidence type="ECO:0000313" key="2">
    <source>
        <dbReference type="EMBL" id="ETO28143.1"/>
    </source>
</evidence>
<sequence length="302" mass="34663">MDETKKKKMRRMMTTMTMMMKKKKKFAHEVMMKPRIQVAKITTTCKRTRSIATGSPLSEVILPRRKSQSPLDDDDDDEGNDDGLATTGMMQIRNDNDNDNGNGNGNGNDNDGDDDDDDDDDDDSPWTMRKDKNMKQSKHNESKHLQRRQMRGQHINAHGHAKTRYPLYDCNGHDNCDNDGSVEMTRFDPLFIYQIMLRSNSKYLDDSEASTPEAYAYDARNSVAASKHPKSSLRPDLTLCHSECKERVPPKYMDKRVGQWRDTFNVLRFNALVSDWNTLPAPARVNLANARCKPLFIRNYSS</sequence>
<feature type="compositionally biased region" description="Acidic residues" evidence="1">
    <location>
        <begin position="71"/>
        <end position="81"/>
    </location>
</feature>
<comment type="caution">
    <text evidence="2">The sequence shown here is derived from an EMBL/GenBank/DDBJ whole genome shotgun (WGS) entry which is preliminary data.</text>
</comment>
<feature type="compositionally biased region" description="Polar residues" evidence="1">
    <location>
        <begin position="47"/>
        <end position="56"/>
    </location>
</feature>
<dbReference type="AlphaFoldDB" id="X6NQE7"/>
<organism evidence="2 3">
    <name type="scientific">Reticulomyxa filosa</name>
    <dbReference type="NCBI Taxonomy" id="46433"/>
    <lineage>
        <taxon>Eukaryota</taxon>
        <taxon>Sar</taxon>
        <taxon>Rhizaria</taxon>
        <taxon>Retaria</taxon>
        <taxon>Foraminifera</taxon>
        <taxon>Monothalamids</taxon>
        <taxon>Reticulomyxidae</taxon>
        <taxon>Reticulomyxa</taxon>
    </lineage>
</organism>
<feature type="compositionally biased region" description="Acidic residues" evidence="1">
    <location>
        <begin position="110"/>
        <end position="124"/>
    </location>
</feature>
<feature type="region of interest" description="Disordered" evidence="1">
    <location>
        <begin position="47"/>
        <end position="152"/>
    </location>
</feature>
<evidence type="ECO:0000256" key="1">
    <source>
        <dbReference type="SAM" id="MobiDB-lite"/>
    </source>
</evidence>
<protein>
    <submittedName>
        <fullName evidence="2">Uncharacterized protein</fullName>
    </submittedName>
</protein>
<dbReference type="Proteomes" id="UP000023152">
    <property type="component" value="Unassembled WGS sequence"/>
</dbReference>
<accession>X6NQE7</accession>
<keyword evidence="3" id="KW-1185">Reference proteome</keyword>
<name>X6NQE7_RETFI</name>
<dbReference type="EMBL" id="ASPP01006834">
    <property type="protein sequence ID" value="ETO28143.1"/>
    <property type="molecule type" value="Genomic_DNA"/>
</dbReference>